<feature type="transmembrane region" description="Helical" evidence="1">
    <location>
        <begin position="333"/>
        <end position="353"/>
    </location>
</feature>
<feature type="transmembrane region" description="Helical" evidence="1">
    <location>
        <begin position="271"/>
        <end position="291"/>
    </location>
</feature>
<keyword evidence="1" id="KW-0472">Membrane</keyword>
<dbReference type="PANTHER" id="PTHR38457:SF1">
    <property type="entry name" value="REGULATOR ABRB-RELATED"/>
    <property type="match status" value="1"/>
</dbReference>
<evidence type="ECO:0000256" key="1">
    <source>
        <dbReference type="SAM" id="Phobius"/>
    </source>
</evidence>
<feature type="transmembrane region" description="Helical" evidence="1">
    <location>
        <begin position="12"/>
        <end position="32"/>
    </location>
</feature>
<proteinExistence type="predicted"/>
<protein>
    <submittedName>
        <fullName evidence="2">AbrB family transcriptional regulator</fullName>
    </submittedName>
</protein>
<sequence>MNAPPPAATSARGLLPLITALGIGSVGGALFAAMNLPLAWMIGAMTFTTAAAIGGVPMRVPRLLRGGMIMVLGVMLGSGFEPEIVDRIGGWSVSLSGLAVYLAIATLVGVLYLRRVARLDRVTSYFTATPGGLNEMVLAGSQMGGDDRVISLVHAIRVMLVVLTIPFAFQALGVYQPGSRGSLGPPLMAVAWQDMLLLGACVAGYPVAKLLRVPAAQLVGPMVLSAVIHLLGITEGKPPGALVAAAQVVIGASLGTRFAGLSWSLLGRNAWMALGLTVIMLAITVAAAALLDRATGLGVAALILAFAPGGLAEMSLIALALHTDVALVATHHIVRIVLIVTLAPAVFLLWRRFADGRGSAPGD</sequence>
<evidence type="ECO:0000313" key="2">
    <source>
        <dbReference type="EMBL" id="NYZ20462.1"/>
    </source>
</evidence>
<dbReference type="Pfam" id="PF05145">
    <property type="entry name" value="AbrB"/>
    <property type="match status" value="1"/>
</dbReference>
<accession>A0ABX2T821</accession>
<feature type="transmembrane region" description="Helical" evidence="1">
    <location>
        <begin position="92"/>
        <end position="113"/>
    </location>
</feature>
<feature type="transmembrane region" description="Helical" evidence="1">
    <location>
        <begin position="63"/>
        <end position="80"/>
    </location>
</feature>
<organism evidence="2 3">
    <name type="scientific">Azospirillum oleiclasticum</name>
    <dbReference type="NCBI Taxonomy" id="2735135"/>
    <lineage>
        <taxon>Bacteria</taxon>
        <taxon>Pseudomonadati</taxon>
        <taxon>Pseudomonadota</taxon>
        <taxon>Alphaproteobacteria</taxon>
        <taxon>Rhodospirillales</taxon>
        <taxon>Azospirillaceae</taxon>
        <taxon>Azospirillum</taxon>
    </lineage>
</organism>
<dbReference type="Proteomes" id="UP000584642">
    <property type="component" value="Unassembled WGS sequence"/>
</dbReference>
<dbReference type="InterPro" id="IPR017516">
    <property type="entry name" value="AbrB_dup"/>
</dbReference>
<gene>
    <name evidence="2" type="ORF">HND93_12130</name>
</gene>
<keyword evidence="1" id="KW-1133">Transmembrane helix</keyword>
<dbReference type="EMBL" id="JABFDB010000008">
    <property type="protein sequence ID" value="NYZ20462.1"/>
    <property type="molecule type" value="Genomic_DNA"/>
</dbReference>
<keyword evidence="3" id="KW-1185">Reference proteome</keyword>
<feature type="transmembrane region" description="Helical" evidence="1">
    <location>
        <begin position="189"/>
        <end position="208"/>
    </location>
</feature>
<dbReference type="RefSeq" id="WP_180282240.1">
    <property type="nucleotide sequence ID" value="NZ_JABFDB010000008.1"/>
</dbReference>
<feature type="transmembrane region" description="Helical" evidence="1">
    <location>
        <begin position="149"/>
        <end position="169"/>
    </location>
</feature>
<dbReference type="InterPro" id="IPR007820">
    <property type="entry name" value="AbrB_fam"/>
</dbReference>
<dbReference type="PANTHER" id="PTHR38457">
    <property type="entry name" value="REGULATOR ABRB-RELATED"/>
    <property type="match status" value="1"/>
</dbReference>
<dbReference type="PIRSF" id="PIRSF038991">
    <property type="entry name" value="Protein_AbrB"/>
    <property type="match status" value="1"/>
</dbReference>
<dbReference type="NCBIfam" id="TIGR03082">
    <property type="entry name" value="Gneg_AbrB_dup"/>
    <property type="match status" value="2"/>
</dbReference>
<reference evidence="2 3" key="1">
    <citation type="submission" date="2020-05" db="EMBL/GenBank/DDBJ databases">
        <title>Azospirillum oleiclasticum sp. nov, a nitrogen-fixing and heavy crude oil-emulsifying bacterium isolated from the crude oil of Yumen Oilfield.</title>
        <authorList>
            <person name="Wu D."/>
            <person name="Cai M."/>
            <person name="Zhang X."/>
        </authorList>
    </citation>
    <scope>NUCLEOTIDE SEQUENCE [LARGE SCALE GENOMIC DNA]</scope>
    <source>
        <strain evidence="2 3">ROY-1-1-2</strain>
    </source>
</reference>
<evidence type="ECO:0000313" key="3">
    <source>
        <dbReference type="Proteomes" id="UP000584642"/>
    </source>
</evidence>
<feature type="transmembrane region" description="Helical" evidence="1">
    <location>
        <begin position="297"/>
        <end position="321"/>
    </location>
</feature>
<feature type="transmembrane region" description="Helical" evidence="1">
    <location>
        <begin position="215"/>
        <end position="234"/>
    </location>
</feature>
<feature type="transmembrane region" description="Helical" evidence="1">
    <location>
        <begin position="38"/>
        <end position="56"/>
    </location>
</feature>
<comment type="caution">
    <text evidence="2">The sequence shown here is derived from an EMBL/GenBank/DDBJ whole genome shotgun (WGS) entry which is preliminary data.</text>
</comment>
<name>A0ABX2T821_9PROT</name>
<keyword evidence="1" id="KW-0812">Transmembrane</keyword>